<accession>A0A2Z5PQC9</accession>
<sequence>MYVNFESIIPIIQSYWIQITLIMLVAVLIKNIKAIILATAVVFLMSYFGFLDLSNFDVSGILEQVNSLIGGIEWQKLLVR</sequence>
<keyword evidence="1" id="KW-0812">Transmembrane</keyword>
<dbReference type="EMBL" id="AP011526">
    <property type="protein sequence ID" value="BAP60627.1"/>
    <property type="molecule type" value="Genomic_DNA"/>
</dbReference>
<dbReference type="KEGG" id="mmak:MMKA1_05100"/>
<feature type="transmembrane region" description="Helical" evidence="1">
    <location>
        <begin position="34"/>
        <end position="51"/>
    </location>
</feature>
<keyword evidence="1" id="KW-1133">Transmembrane helix</keyword>
<evidence type="ECO:0000256" key="1">
    <source>
        <dbReference type="SAM" id="Phobius"/>
    </source>
</evidence>
<proteinExistence type="predicted"/>
<protein>
    <submittedName>
        <fullName evidence="2">Uncharacterized protein</fullName>
    </submittedName>
</protein>
<dbReference type="Proteomes" id="UP000264208">
    <property type="component" value="Chromosome"/>
</dbReference>
<keyword evidence="1" id="KW-0472">Membrane</keyword>
<reference evidence="2 3" key="1">
    <citation type="submission" date="2009-06" db="EMBL/GenBank/DDBJ databases">
        <title>Molecular Evidence for Microbiologically Influenced Corrosion from genome of Methanogen.</title>
        <authorList>
            <person name="Ito N."/>
            <person name="Tsurumaru H."/>
            <person name="Shimizu A."/>
            <person name="Harada T."/>
            <person name="Hosoyama A."/>
            <person name="Horikawa H."/>
            <person name="Wakai S."/>
            <person name="Sasaki K."/>
            <person name="Nishijima K."/>
            <person name="Ataku H."/>
            <person name="Yamazaki J."/>
            <person name="Mise M."/>
            <person name="Yamazaki S."/>
            <person name="Tanikawa S."/>
            <person name="Harayama S."/>
            <person name="Fujita N."/>
        </authorList>
    </citation>
    <scope>NUCLEOTIDE SEQUENCE [LARGE SCALE GENOMIC DNA]</scope>
    <source>
        <strain evidence="3">KA1 ( NBRC 102054)</strain>
    </source>
</reference>
<gene>
    <name evidence="2" type="ORF">MMKA1_05100</name>
</gene>
<organism evidence="2 3">
    <name type="scientific">Methanococcus maripaludis KA1</name>
    <dbReference type="NCBI Taxonomy" id="637914"/>
    <lineage>
        <taxon>Archaea</taxon>
        <taxon>Methanobacteriati</taxon>
        <taxon>Methanobacteriota</taxon>
        <taxon>Methanomada group</taxon>
        <taxon>Methanococci</taxon>
        <taxon>Methanococcales</taxon>
        <taxon>Methanococcaceae</taxon>
        <taxon>Methanococcus</taxon>
    </lineage>
</organism>
<feature type="transmembrane region" description="Helical" evidence="1">
    <location>
        <begin position="12"/>
        <end position="29"/>
    </location>
</feature>
<evidence type="ECO:0000313" key="3">
    <source>
        <dbReference type="Proteomes" id="UP000264208"/>
    </source>
</evidence>
<evidence type="ECO:0000313" key="2">
    <source>
        <dbReference type="EMBL" id="BAP60627.1"/>
    </source>
</evidence>
<dbReference type="AlphaFoldDB" id="A0A2Z5PQC9"/>
<name>A0A2Z5PQC9_METMI</name>